<dbReference type="EMBL" id="UINC01003874">
    <property type="protein sequence ID" value="SVA09968.1"/>
    <property type="molecule type" value="Genomic_DNA"/>
</dbReference>
<dbReference type="PANTHER" id="PTHR43707:SF1">
    <property type="entry name" value="HISTIDINE--TRNA LIGASE, MITOCHONDRIAL-RELATED"/>
    <property type="match status" value="1"/>
</dbReference>
<reference evidence="2" key="1">
    <citation type="submission" date="2018-05" db="EMBL/GenBank/DDBJ databases">
        <authorList>
            <person name="Lanie J.A."/>
            <person name="Ng W.-L."/>
            <person name="Kazmierczak K.M."/>
            <person name="Andrzejewski T.M."/>
            <person name="Davidsen T.M."/>
            <person name="Wayne K.J."/>
            <person name="Tettelin H."/>
            <person name="Glass J.I."/>
            <person name="Rusch D."/>
            <person name="Podicherti R."/>
            <person name="Tsui H.-C.T."/>
            <person name="Winkler M.E."/>
        </authorList>
    </citation>
    <scope>NUCLEOTIDE SEQUENCE</scope>
</reference>
<dbReference type="Gene3D" id="3.30.930.10">
    <property type="entry name" value="Bira Bifunctional Protein, Domain 2"/>
    <property type="match status" value="1"/>
</dbReference>
<evidence type="ECO:0000313" key="2">
    <source>
        <dbReference type="EMBL" id="SVA09968.1"/>
    </source>
</evidence>
<dbReference type="GO" id="GO:0005737">
    <property type="term" value="C:cytoplasm"/>
    <property type="evidence" value="ECO:0007669"/>
    <property type="project" value="InterPro"/>
</dbReference>
<dbReference type="Pfam" id="PF13393">
    <property type="entry name" value="tRNA-synt_His"/>
    <property type="match status" value="1"/>
</dbReference>
<feature type="domain" description="Class II Histidinyl-tRNA synthetase (HisRS)-like catalytic core" evidence="1">
    <location>
        <begin position="40"/>
        <end position="161"/>
    </location>
</feature>
<dbReference type="GO" id="GO:0006427">
    <property type="term" value="P:histidyl-tRNA aminoacylation"/>
    <property type="evidence" value="ECO:0007669"/>
    <property type="project" value="TreeGrafter"/>
</dbReference>
<protein>
    <recommendedName>
        <fullName evidence="1">Class II Histidinyl-tRNA synthetase (HisRS)-like catalytic core domain-containing protein</fullName>
    </recommendedName>
</protein>
<sequence length="224" mass="23936">VLSNGIVGPFGQNIGPRTVDDIVERLSKKLSQADDPDNFKKALQMLSAITQVNGTAEKALETAEKVLSDSGVDSAIISSCADVVSSAQVEGVQIEQINIDFGLARGITYYTGMIFDIYSNDNNSESHQTLGGGGRYDGLTRALGYDCDFPSLGFAYNLDAVVACQRFISNSGDKTYFVSSENCGSVQSAVKEARELRATGKRAAVEYKNYDTPSSSVQAKGEGR</sequence>
<dbReference type="AlphaFoldDB" id="A0A381T304"/>
<gene>
    <name evidence="2" type="ORF">METZ01_LOCUS62822</name>
</gene>
<accession>A0A381T304</accession>
<dbReference type="GO" id="GO:0004821">
    <property type="term" value="F:histidine-tRNA ligase activity"/>
    <property type="evidence" value="ECO:0007669"/>
    <property type="project" value="TreeGrafter"/>
</dbReference>
<dbReference type="PANTHER" id="PTHR43707">
    <property type="entry name" value="HISTIDYL-TRNA SYNTHETASE"/>
    <property type="match status" value="1"/>
</dbReference>
<proteinExistence type="predicted"/>
<dbReference type="InterPro" id="IPR004516">
    <property type="entry name" value="HisRS/HisZ"/>
</dbReference>
<dbReference type="InterPro" id="IPR045864">
    <property type="entry name" value="aa-tRNA-synth_II/BPL/LPL"/>
</dbReference>
<dbReference type="SUPFAM" id="SSF55681">
    <property type="entry name" value="Class II aaRS and biotin synthetases"/>
    <property type="match status" value="1"/>
</dbReference>
<dbReference type="InterPro" id="IPR041715">
    <property type="entry name" value="HisRS-like_core"/>
</dbReference>
<evidence type="ECO:0000259" key="1">
    <source>
        <dbReference type="Pfam" id="PF13393"/>
    </source>
</evidence>
<feature type="non-terminal residue" evidence="2">
    <location>
        <position position="1"/>
    </location>
</feature>
<organism evidence="2">
    <name type="scientific">marine metagenome</name>
    <dbReference type="NCBI Taxonomy" id="408172"/>
    <lineage>
        <taxon>unclassified sequences</taxon>
        <taxon>metagenomes</taxon>
        <taxon>ecological metagenomes</taxon>
    </lineage>
</organism>
<name>A0A381T304_9ZZZZ</name>